<feature type="region of interest" description="Disordered" evidence="4">
    <location>
        <begin position="1"/>
        <end position="202"/>
    </location>
</feature>
<gene>
    <name evidence="5" type="ORF">WHR41_03398</name>
</gene>
<dbReference type="SMART" id="SM00320">
    <property type="entry name" value="WD40"/>
    <property type="match status" value="4"/>
</dbReference>
<comment type="caution">
    <text evidence="5">The sequence shown here is derived from an EMBL/GenBank/DDBJ whole genome shotgun (WGS) entry which is preliminary data.</text>
</comment>
<dbReference type="EMBL" id="JAAQHG020000008">
    <property type="protein sequence ID" value="KAL1588038.1"/>
    <property type="molecule type" value="Genomic_DNA"/>
</dbReference>
<feature type="repeat" description="WD" evidence="3">
    <location>
        <begin position="424"/>
        <end position="466"/>
    </location>
</feature>
<dbReference type="InterPro" id="IPR036322">
    <property type="entry name" value="WD40_repeat_dom_sf"/>
</dbReference>
<dbReference type="PROSITE" id="PS50294">
    <property type="entry name" value="WD_REPEATS_REGION"/>
    <property type="match status" value="1"/>
</dbReference>
<name>A0AB34KSF7_9PEZI</name>
<feature type="compositionally biased region" description="Polar residues" evidence="4">
    <location>
        <begin position="126"/>
        <end position="139"/>
    </location>
</feature>
<dbReference type="InterPro" id="IPR045159">
    <property type="entry name" value="DCAF7-like"/>
</dbReference>
<reference evidence="5 6" key="1">
    <citation type="journal article" date="2020" name="Microbiol. Resour. Announc.">
        <title>Draft Genome Sequence of a Cladosporium Species Isolated from the Mesophotic Ascidian Didemnum maculosum.</title>
        <authorList>
            <person name="Gioti A."/>
            <person name="Siaperas R."/>
            <person name="Nikolaivits E."/>
            <person name="Le Goff G."/>
            <person name="Ouazzani J."/>
            <person name="Kotoulas G."/>
            <person name="Topakas E."/>
        </authorList>
    </citation>
    <scope>NUCLEOTIDE SEQUENCE [LARGE SCALE GENOMIC DNA]</scope>
    <source>
        <strain evidence="5 6">TM138-S3</strain>
    </source>
</reference>
<feature type="compositionally biased region" description="Pro residues" evidence="4">
    <location>
        <begin position="12"/>
        <end position="22"/>
    </location>
</feature>
<dbReference type="PROSITE" id="PS50082">
    <property type="entry name" value="WD_REPEATS_2"/>
    <property type="match status" value="3"/>
</dbReference>
<organism evidence="5 6">
    <name type="scientific">Cladosporium halotolerans</name>
    <dbReference type="NCBI Taxonomy" id="1052096"/>
    <lineage>
        <taxon>Eukaryota</taxon>
        <taxon>Fungi</taxon>
        <taxon>Dikarya</taxon>
        <taxon>Ascomycota</taxon>
        <taxon>Pezizomycotina</taxon>
        <taxon>Dothideomycetes</taxon>
        <taxon>Dothideomycetidae</taxon>
        <taxon>Cladosporiales</taxon>
        <taxon>Cladosporiaceae</taxon>
        <taxon>Cladosporium</taxon>
    </lineage>
</organism>
<dbReference type="RefSeq" id="XP_069231143.1">
    <property type="nucleotide sequence ID" value="XM_069372004.1"/>
</dbReference>
<sequence length="641" mass="68058">MQHSDRMSLEPSAPPTSAPPPVESQQYNTPRRQQAHARLPSNAPPLQYTPQAYQQPQQPPYANNPPPSFNIHQATPQGSSQPAGVLPSNASVSGLPGSLQPGAGANVRPPSSSIASGSAANMQPHPIQTNAQQYTQTSQPPSRSNTHHSHSRSSPAGMDGLSSTGQKYIPFNHTPTQTPASSNPKAYNAMSSGTPAGPSHSPLNLTDIRSRTVSDAQEPAMGTNMLFSYNDSPTNSGYMAPFATYAFDWCSWPVQGGGNSAGKMALGSYLEDPHNFIQILDTHIVPQDVTAPGQSPYGLEYTKVAEATCAYPVTRLLWEPPSASKPYTDLLATSGDHLRLWSLPASSASMSNNINRSASVNAREPAPQKLQPLALLSNSKTPEHTAPLTSLDWNKLSPKLIITSSIDTTCTIWDIPTLTAKTQLIAHDKEVFDVRFCSNSVDVFVSCGADGSVRMFDLRSLEHSTIIYEPAEKNEKATSPSASSPTKASAMPPSQPLLRLAASPFDSHMLATFASDSNLIRILDVRQPGTALLELRGHAGALNSIEWSPHKRGLLASAADDALVMTWDLLNADNQAALNGNGAPAPAAAGGPDVQAKGPSSSWRCEYEVANVSFAPESPLTSQGGDWLGVCAGRGVWGVKL</sequence>
<evidence type="ECO:0000256" key="4">
    <source>
        <dbReference type="SAM" id="MobiDB-lite"/>
    </source>
</evidence>
<feature type="compositionally biased region" description="Polar residues" evidence="4">
    <location>
        <begin position="173"/>
        <end position="194"/>
    </location>
</feature>
<feature type="compositionally biased region" description="Polar residues" evidence="4">
    <location>
        <begin position="70"/>
        <end position="92"/>
    </location>
</feature>
<dbReference type="AlphaFoldDB" id="A0AB34KSF7"/>
<feature type="compositionally biased region" description="Pro residues" evidence="4">
    <location>
        <begin position="57"/>
        <end position="68"/>
    </location>
</feature>
<evidence type="ECO:0000256" key="1">
    <source>
        <dbReference type="ARBA" id="ARBA00022574"/>
    </source>
</evidence>
<dbReference type="Proteomes" id="UP000803884">
    <property type="component" value="Unassembled WGS sequence"/>
</dbReference>
<dbReference type="Gene3D" id="2.130.10.10">
    <property type="entry name" value="YVTN repeat-like/Quinoprotein amine dehydrogenase"/>
    <property type="match status" value="1"/>
</dbReference>
<evidence type="ECO:0000256" key="3">
    <source>
        <dbReference type="PROSITE-ProRule" id="PRU00221"/>
    </source>
</evidence>
<feature type="compositionally biased region" description="Low complexity" evidence="4">
    <location>
        <begin position="44"/>
        <end position="56"/>
    </location>
</feature>
<proteinExistence type="predicted"/>
<dbReference type="SUPFAM" id="SSF50978">
    <property type="entry name" value="WD40 repeat-like"/>
    <property type="match status" value="1"/>
</dbReference>
<dbReference type="Pfam" id="PF00400">
    <property type="entry name" value="WD40"/>
    <property type="match status" value="3"/>
</dbReference>
<accession>A0AB34KSF7</accession>
<dbReference type="InterPro" id="IPR019775">
    <property type="entry name" value="WD40_repeat_CS"/>
</dbReference>
<evidence type="ECO:0000313" key="5">
    <source>
        <dbReference type="EMBL" id="KAL1588038.1"/>
    </source>
</evidence>
<feature type="repeat" description="WD" evidence="3">
    <location>
        <begin position="535"/>
        <end position="577"/>
    </location>
</feature>
<feature type="compositionally biased region" description="Polar residues" evidence="4">
    <location>
        <begin position="23"/>
        <end position="32"/>
    </location>
</feature>
<feature type="compositionally biased region" description="Low complexity" evidence="4">
    <location>
        <begin position="477"/>
        <end position="492"/>
    </location>
</feature>
<evidence type="ECO:0008006" key="7">
    <source>
        <dbReference type="Google" id="ProtNLM"/>
    </source>
</evidence>
<dbReference type="PROSITE" id="PS00678">
    <property type="entry name" value="WD_REPEATS_1"/>
    <property type="match status" value="2"/>
</dbReference>
<dbReference type="PANTHER" id="PTHR19919">
    <property type="entry name" value="WD REPEAT CONTAINING PROTEIN"/>
    <property type="match status" value="1"/>
</dbReference>
<feature type="repeat" description="WD" evidence="3">
    <location>
        <begin position="381"/>
        <end position="423"/>
    </location>
</feature>
<keyword evidence="6" id="KW-1185">Reference proteome</keyword>
<evidence type="ECO:0000313" key="6">
    <source>
        <dbReference type="Proteomes" id="UP000803884"/>
    </source>
</evidence>
<feature type="region of interest" description="Disordered" evidence="4">
    <location>
        <begin position="471"/>
        <end position="493"/>
    </location>
</feature>
<dbReference type="GeneID" id="96004842"/>
<dbReference type="InterPro" id="IPR015943">
    <property type="entry name" value="WD40/YVTN_repeat-like_dom_sf"/>
</dbReference>
<dbReference type="InterPro" id="IPR001680">
    <property type="entry name" value="WD40_rpt"/>
</dbReference>
<feature type="compositionally biased region" description="Low complexity" evidence="4">
    <location>
        <begin position="111"/>
        <end position="120"/>
    </location>
</feature>
<evidence type="ECO:0000256" key="2">
    <source>
        <dbReference type="ARBA" id="ARBA00022737"/>
    </source>
</evidence>
<protein>
    <recommendedName>
        <fullName evidence="7">WD40 repeat-like protein</fullName>
    </recommendedName>
</protein>
<keyword evidence="1 3" id="KW-0853">WD repeat</keyword>
<keyword evidence="2" id="KW-0677">Repeat</keyword>